<dbReference type="AlphaFoldDB" id="A0A2P2E8G7"/>
<evidence type="ECO:0000256" key="1">
    <source>
        <dbReference type="SAM" id="Coils"/>
    </source>
</evidence>
<comment type="caution">
    <text evidence="3">The sequence shown here is derived from an EMBL/GenBank/DDBJ whole genome shotgun (WGS) entry which is preliminary data.</text>
</comment>
<dbReference type="OrthoDB" id="9815600at2"/>
<evidence type="ECO:0000313" key="3">
    <source>
        <dbReference type="EMBL" id="GBF57347.1"/>
    </source>
</evidence>
<feature type="transmembrane region" description="Helical" evidence="2">
    <location>
        <begin position="6"/>
        <end position="27"/>
    </location>
</feature>
<evidence type="ECO:0000256" key="2">
    <source>
        <dbReference type="SAM" id="Phobius"/>
    </source>
</evidence>
<feature type="coiled-coil region" evidence="1">
    <location>
        <begin position="42"/>
        <end position="69"/>
    </location>
</feature>
<gene>
    <name evidence="3" type="ORF">PbB2_01012</name>
</gene>
<protein>
    <recommendedName>
        <fullName evidence="5">Cell division protein FtsB</fullName>
    </recommendedName>
</protein>
<organism evidence="3 4">
    <name type="scientific">Candidatus Phycosocius bacilliformis</name>
    <dbReference type="NCBI Taxonomy" id="1445552"/>
    <lineage>
        <taxon>Bacteria</taxon>
        <taxon>Pseudomonadati</taxon>
        <taxon>Pseudomonadota</taxon>
        <taxon>Alphaproteobacteria</taxon>
        <taxon>Caulobacterales</taxon>
        <taxon>Caulobacterales incertae sedis</taxon>
        <taxon>Candidatus Phycosocius</taxon>
    </lineage>
</organism>
<sequence>MAFLKGIRISTFLFAGVLVYFAVHFFVGQQGVLSWHAYVQRADALMAERDALTQKRQELERRLARYQAGRVDSDYVEERAWSQLGVAGPQDVVIRVGKTAEIAAPSASVQTPNP</sequence>
<evidence type="ECO:0000313" key="4">
    <source>
        <dbReference type="Proteomes" id="UP000245086"/>
    </source>
</evidence>
<dbReference type="Pfam" id="PF04977">
    <property type="entry name" value="DivIC"/>
    <property type="match status" value="1"/>
</dbReference>
<dbReference type="RefSeq" id="WP_108984196.1">
    <property type="nucleotide sequence ID" value="NZ_BFBR01000002.1"/>
</dbReference>
<reference evidence="3 4" key="1">
    <citation type="journal article" date="2018" name="Genome Announc.">
        <title>Draft Genome Sequence of "Candidatus Phycosocius bacilliformis," an Alphaproteobacterial Ectosymbiont of the Hydrocarbon-Producing Green Alga Botryococcus braunii.</title>
        <authorList>
            <person name="Tanabe Y."/>
            <person name="Yamaguchi H."/>
            <person name="Watanabe M.M."/>
        </authorList>
    </citation>
    <scope>NUCLEOTIDE SEQUENCE [LARGE SCALE GENOMIC DNA]</scope>
    <source>
        <strain evidence="3 4">BOTRYCO-2</strain>
    </source>
</reference>
<keyword evidence="1" id="KW-0175">Coiled coil</keyword>
<proteinExistence type="predicted"/>
<dbReference type="InterPro" id="IPR007060">
    <property type="entry name" value="FtsL/DivIC"/>
</dbReference>
<keyword evidence="4" id="KW-1185">Reference proteome</keyword>
<keyword evidence="2" id="KW-0472">Membrane</keyword>
<evidence type="ECO:0008006" key="5">
    <source>
        <dbReference type="Google" id="ProtNLM"/>
    </source>
</evidence>
<accession>A0A2P2E8G7</accession>
<name>A0A2P2E8G7_9PROT</name>
<dbReference type="Proteomes" id="UP000245086">
    <property type="component" value="Unassembled WGS sequence"/>
</dbReference>
<keyword evidence="2" id="KW-1133">Transmembrane helix</keyword>
<keyword evidence="2" id="KW-0812">Transmembrane</keyword>
<dbReference type="EMBL" id="BFBR01000002">
    <property type="protein sequence ID" value="GBF57347.1"/>
    <property type="molecule type" value="Genomic_DNA"/>
</dbReference>